<evidence type="ECO:0000256" key="3">
    <source>
        <dbReference type="ARBA" id="ARBA00022679"/>
    </source>
</evidence>
<dbReference type="STRING" id="887898.HMPREF0551_2248"/>
<comment type="similarity">
    <text evidence="1">Belongs to the glycosyltransferase 2 family.</text>
</comment>
<dbReference type="eggNOG" id="COG1215">
    <property type="taxonomic scope" value="Bacteria"/>
</dbReference>
<dbReference type="CDD" id="cd06439">
    <property type="entry name" value="CESA_like_1"/>
    <property type="match status" value="1"/>
</dbReference>
<feature type="transmembrane region" description="Helical" evidence="4">
    <location>
        <begin position="305"/>
        <end position="335"/>
    </location>
</feature>
<name>E7RZY4_9BURK</name>
<dbReference type="Gene3D" id="3.90.550.10">
    <property type="entry name" value="Spore Coat Polysaccharide Biosynthesis Protein SpsA, Chain A"/>
    <property type="match status" value="1"/>
</dbReference>
<dbReference type="InterPro" id="IPR001173">
    <property type="entry name" value="Glyco_trans_2-like"/>
</dbReference>
<sequence length="384" mass="42983">MNTFWLLAYITAAGWVVYTYAGYPWLLHRQLKKLRPDQTASSPNASAQPEIAVVIVARNAAHLIGPKIRSCLQSHYPADRIRVLLAIDGDDEDTARAAEALQDPRVTVLRHAQHRGKAACLNDAIAQCTQEILILTDARQRLDPDAIAHLVESLQRDPALAAVSGELRFEVPEGDFVGQGLDAYWRYEKWLRRTEGQVASTIGMTGALYALRRAAFRPIPPETILDDVLIPMQAVLDGYRASFDTRAIAYDLPSTSMQQEKRRKIRTLAGNFQLIQLCPALIDPRRNPAFLGFFSHKVCRLLTPVALLVMLLASAVLAPVSLFFCASLVGALLIIGLSLLARWVPGTRRWLPVRLSNTFIEMHLFIVYGFLEFLRNRNLHRWGG</sequence>
<keyword evidence="4" id="KW-0472">Membrane</keyword>
<comment type="caution">
    <text evidence="6">The sequence shown here is derived from an EMBL/GenBank/DDBJ whole genome shotgun (WGS) entry which is preliminary data.</text>
</comment>
<evidence type="ECO:0000259" key="5">
    <source>
        <dbReference type="Pfam" id="PF00535"/>
    </source>
</evidence>
<keyword evidence="2 6" id="KW-0328">Glycosyltransferase</keyword>
<protein>
    <submittedName>
        <fullName evidence="6">Glycosyltransferase, group 2 family protein</fullName>
        <ecNumber evidence="6">2.4.-.-</ecNumber>
    </submittedName>
</protein>
<gene>
    <name evidence="6" type="ORF">HMPREF0551_2248</name>
</gene>
<feature type="transmembrane region" description="Helical" evidence="4">
    <location>
        <begin position="6"/>
        <end position="26"/>
    </location>
</feature>
<keyword evidence="3 6" id="KW-0808">Transferase</keyword>
<dbReference type="Pfam" id="PF00535">
    <property type="entry name" value="Glycos_transf_2"/>
    <property type="match status" value="1"/>
</dbReference>
<evidence type="ECO:0000313" key="7">
    <source>
        <dbReference type="Proteomes" id="UP000011021"/>
    </source>
</evidence>
<evidence type="ECO:0000256" key="2">
    <source>
        <dbReference type="ARBA" id="ARBA00022676"/>
    </source>
</evidence>
<dbReference type="HOGENOM" id="CLU_046109_0_0_4"/>
<feature type="domain" description="Glycosyltransferase 2-like" evidence="5">
    <location>
        <begin position="53"/>
        <end position="173"/>
    </location>
</feature>
<dbReference type="PANTHER" id="PTHR43630">
    <property type="entry name" value="POLY-BETA-1,6-N-ACETYL-D-GLUCOSAMINE SYNTHASE"/>
    <property type="match status" value="1"/>
</dbReference>
<proteinExistence type="inferred from homology"/>
<dbReference type="AlphaFoldDB" id="E7RZY4"/>
<dbReference type="RefSeq" id="WP_005674658.1">
    <property type="nucleotide sequence ID" value="NZ_CP146288.1"/>
</dbReference>
<evidence type="ECO:0000256" key="1">
    <source>
        <dbReference type="ARBA" id="ARBA00006739"/>
    </source>
</evidence>
<dbReference type="GO" id="GO:0016757">
    <property type="term" value="F:glycosyltransferase activity"/>
    <property type="evidence" value="ECO:0007669"/>
    <property type="project" value="UniProtKB-KW"/>
</dbReference>
<dbReference type="EC" id="2.4.-.-" evidence="6"/>
<dbReference type="InterPro" id="IPR029044">
    <property type="entry name" value="Nucleotide-diphossugar_trans"/>
</dbReference>
<reference evidence="6 7" key="1">
    <citation type="submission" date="2010-12" db="EMBL/GenBank/DDBJ databases">
        <authorList>
            <person name="Muzny D."/>
            <person name="Qin X."/>
            <person name="Deng J."/>
            <person name="Jiang H."/>
            <person name="Liu Y."/>
            <person name="Qu J."/>
            <person name="Song X.-Z."/>
            <person name="Zhang L."/>
            <person name="Thornton R."/>
            <person name="Coyle M."/>
            <person name="Francisco L."/>
            <person name="Jackson L."/>
            <person name="Javaid M."/>
            <person name="Korchina V."/>
            <person name="Kovar C."/>
            <person name="Mata R."/>
            <person name="Mathew T."/>
            <person name="Ngo R."/>
            <person name="Nguyen L."/>
            <person name="Nguyen N."/>
            <person name="Okwuonu G."/>
            <person name="Ongeri F."/>
            <person name="Pham C."/>
            <person name="Simmons D."/>
            <person name="Wilczek-Boney K."/>
            <person name="Hale W."/>
            <person name="Jakkamsetti A."/>
            <person name="Pham P."/>
            <person name="Ruth R."/>
            <person name="San Lucas F."/>
            <person name="Warren J."/>
            <person name="Zhang J."/>
            <person name="Zhao Z."/>
            <person name="Zhou C."/>
            <person name="Zhu D."/>
            <person name="Lee S."/>
            <person name="Bess C."/>
            <person name="Blankenburg K."/>
            <person name="Forbes L."/>
            <person name="Fu Q."/>
            <person name="Gubbala S."/>
            <person name="Hirani K."/>
            <person name="Jayaseelan J.C."/>
            <person name="Lara F."/>
            <person name="Munidasa M."/>
            <person name="Palculict T."/>
            <person name="Patil S."/>
            <person name="Pu L.-L."/>
            <person name="Saada N."/>
            <person name="Tang L."/>
            <person name="Weissenberger G."/>
            <person name="Zhu Y."/>
            <person name="Hemphill L."/>
            <person name="Shang Y."/>
            <person name="Youmans B."/>
            <person name="Ayvaz T."/>
            <person name="Ross M."/>
            <person name="Santibanez J."/>
            <person name="Aqrawi P."/>
            <person name="Gross S."/>
            <person name="Joshi V."/>
            <person name="Fowler G."/>
            <person name="Nazareth L."/>
            <person name="Reid J."/>
            <person name="Worley K."/>
            <person name="Petrosino J."/>
            <person name="Highlander S."/>
            <person name="Gibbs R."/>
        </authorList>
    </citation>
    <scope>NUCLEOTIDE SEQUENCE [LARGE SCALE GENOMIC DNA]</scope>
    <source>
        <strain evidence="6 7">ATCC 51599</strain>
    </source>
</reference>
<keyword evidence="4" id="KW-1133">Transmembrane helix</keyword>
<evidence type="ECO:0000313" key="6">
    <source>
        <dbReference type="EMBL" id="EFV94133.1"/>
    </source>
</evidence>
<dbReference type="SUPFAM" id="SSF53448">
    <property type="entry name" value="Nucleotide-diphospho-sugar transferases"/>
    <property type="match status" value="1"/>
</dbReference>
<accession>E7RZY4</accession>
<dbReference type="EMBL" id="AEQP01000022">
    <property type="protein sequence ID" value="EFV94133.1"/>
    <property type="molecule type" value="Genomic_DNA"/>
</dbReference>
<keyword evidence="4" id="KW-0812">Transmembrane</keyword>
<dbReference type="Proteomes" id="UP000011021">
    <property type="component" value="Unassembled WGS sequence"/>
</dbReference>
<dbReference type="PANTHER" id="PTHR43630:SF1">
    <property type="entry name" value="POLY-BETA-1,6-N-ACETYL-D-GLUCOSAMINE SYNTHASE"/>
    <property type="match status" value="1"/>
</dbReference>
<evidence type="ECO:0000256" key="4">
    <source>
        <dbReference type="SAM" id="Phobius"/>
    </source>
</evidence>
<keyword evidence="7" id="KW-1185">Reference proteome</keyword>
<organism evidence="6 7">
    <name type="scientific">Lautropia mirabilis ATCC 51599</name>
    <dbReference type="NCBI Taxonomy" id="887898"/>
    <lineage>
        <taxon>Bacteria</taxon>
        <taxon>Pseudomonadati</taxon>
        <taxon>Pseudomonadota</taxon>
        <taxon>Betaproteobacteria</taxon>
        <taxon>Burkholderiales</taxon>
        <taxon>Burkholderiaceae</taxon>
        <taxon>Lautropia</taxon>
    </lineage>
</organism>